<dbReference type="InterPro" id="IPR032710">
    <property type="entry name" value="NTF2-like_dom_sf"/>
</dbReference>
<accession>Q0RKU0</accession>
<reference evidence="2 3" key="1">
    <citation type="journal article" date="2007" name="Genome Res.">
        <title>Genome characteristics of facultatively symbiotic Frankia sp. strains reflect host range and host plant biogeography.</title>
        <authorList>
            <person name="Normand P."/>
            <person name="Lapierre P."/>
            <person name="Tisa L.S."/>
            <person name="Gogarten J.P."/>
            <person name="Alloisio N."/>
            <person name="Bagnarol E."/>
            <person name="Bassi C.A."/>
            <person name="Berry A.M."/>
            <person name="Bickhart D.M."/>
            <person name="Choisne N."/>
            <person name="Couloux A."/>
            <person name="Cournoyer B."/>
            <person name="Cruveiller S."/>
            <person name="Daubin V."/>
            <person name="Demange N."/>
            <person name="Francino M.P."/>
            <person name="Goltsman E."/>
            <person name="Huang Y."/>
            <person name="Kopp O.R."/>
            <person name="Labarre L."/>
            <person name="Lapidus A."/>
            <person name="Lavire C."/>
            <person name="Marechal J."/>
            <person name="Martinez M."/>
            <person name="Mastronunzio J.E."/>
            <person name="Mullin B.C."/>
            <person name="Niemann J."/>
            <person name="Pujic P."/>
            <person name="Rawnsley T."/>
            <person name="Rouy Z."/>
            <person name="Schenowitz C."/>
            <person name="Sellstedt A."/>
            <person name="Tavares F."/>
            <person name="Tomkins J.P."/>
            <person name="Vallenet D."/>
            <person name="Valverde C."/>
            <person name="Wall L.G."/>
            <person name="Wang Y."/>
            <person name="Medigue C."/>
            <person name="Benson D.R."/>
        </authorList>
    </citation>
    <scope>NUCLEOTIDE SEQUENCE [LARGE SCALE GENOMIC DNA]</scope>
    <source>
        <strain evidence="3">DSM 45986 / CECT 9034 / ACN14a</strain>
    </source>
</reference>
<dbReference type="KEGG" id="fal:FRAAL3221"/>
<dbReference type="Pfam" id="PF12680">
    <property type="entry name" value="SnoaL_2"/>
    <property type="match status" value="1"/>
</dbReference>
<dbReference type="Proteomes" id="UP000000657">
    <property type="component" value="Chromosome"/>
</dbReference>
<gene>
    <name evidence="2" type="ordered locus">FRAAL3221</name>
</gene>
<dbReference type="STRING" id="326424.FRAAL3221"/>
<evidence type="ECO:0000259" key="1">
    <source>
        <dbReference type="Pfam" id="PF12680"/>
    </source>
</evidence>
<feature type="domain" description="SnoaL-like" evidence="1">
    <location>
        <begin position="8"/>
        <end position="100"/>
    </location>
</feature>
<dbReference type="EMBL" id="CT573213">
    <property type="protein sequence ID" value="CAJ61865.1"/>
    <property type="molecule type" value="Genomic_DNA"/>
</dbReference>
<sequence>MSDTTVIDDYFAGWNKQDTDAILATLTPDVVLEDVPTGHGAAGTDEARAFIDNALSQTAGTTYDVVTTLSDGATYAIEWVMQPAGIRGSSFGSLREGRIAVNRDYWSLPRKSA</sequence>
<dbReference type="HOGENOM" id="CLU_2129746_0_0_11"/>
<dbReference type="AlphaFoldDB" id="Q0RKU0"/>
<dbReference type="InterPro" id="IPR037401">
    <property type="entry name" value="SnoaL-like"/>
</dbReference>
<dbReference type="RefSeq" id="WP_011604370.1">
    <property type="nucleotide sequence ID" value="NC_008278.1"/>
</dbReference>
<dbReference type="Gene3D" id="3.10.450.50">
    <property type="match status" value="1"/>
</dbReference>
<evidence type="ECO:0000313" key="2">
    <source>
        <dbReference type="EMBL" id="CAJ61865.1"/>
    </source>
</evidence>
<evidence type="ECO:0000313" key="3">
    <source>
        <dbReference type="Proteomes" id="UP000000657"/>
    </source>
</evidence>
<protein>
    <recommendedName>
        <fullName evidence="1">SnoaL-like domain-containing protein</fullName>
    </recommendedName>
</protein>
<organism evidence="2 3">
    <name type="scientific">Frankia alni (strain DSM 45986 / CECT 9034 / ACN14a)</name>
    <dbReference type="NCBI Taxonomy" id="326424"/>
    <lineage>
        <taxon>Bacteria</taxon>
        <taxon>Bacillati</taxon>
        <taxon>Actinomycetota</taxon>
        <taxon>Actinomycetes</taxon>
        <taxon>Frankiales</taxon>
        <taxon>Frankiaceae</taxon>
        <taxon>Frankia</taxon>
    </lineage>
</organism>
<proteinExistence type="predicted"/>
<dbReference type="SUPFAM" id="SSF54427">
    <property type="entry name" value="NTF2-like"/>
    <property type="match status" value="1"/>
</dbReference>
<keyword evidence="3" id="KW-1185">Reference proteome</keyword>
<dbReference type="OrthoDB" id="4716416at2"/>
<name>Q0RKU0_FRAAA</name>